<sequence length="194" mass="21172">MDISNHSTKLFFNVDNLKPGDWTTSQLIIKNSQQSTRKYTMFVKQNSGSELLFNQLHLTIKDSSSTIYDGKLSQFNGFDNRSLSASETETLDFEVKFPYESGNEFQGLGTDVVFQFLAEADPAPGTTPDQDTNPGSTPVSSGHAETPQVQPVFASGGLLPQTGQGVPYLYYIIGGLLLAAGGSLFIKSRFVQKL</sequence>
<organism evidence="3 4">
    <name type="scientific">Halobacillus salinarum</name>
    <dbReference type="NCBI Taxonomy" id="2932257"/>
    <lineage>
        <taxon>Bacteria</taxon>
        <taxon>Bacillati</taxon>
        <taxon>Bacillota</taxon>
        <taxon>Bacilli</taxon>
        <taxon>Bacillales</taxon>
        <taxon>Bacillaceae</taxon>
        <taxon>Halobacillus</taxon>
    </lineage>
</organism>
<dbReference type="EMBL" id="CP095073">
    <property type="protein sequence ID" value="UOQ44540.1"/>
    <property type="molecule type" value="Genomic_DNA"/>
</dbReference>
<evidence type="ECO:0000313" key="4">
    <source>
        <dbReference type="Proteomes" id="UP000831787"/>
    </source>
</evidence>
<protein>
    <submittedName>
        <fullName evidence="3">LPXTG cell wall anchor domain-containing protein</fullName>
    </submittedName>
</protein>
<keyword evidence="4" id="KW-1185">Reference proteome</keyword>
<gene>
    <name evidence="3" type="ORF">MUN89_00660</name>
</gene>
<name>A0ABY4EKN4_9BACI</name>
<keyword evidence="2" id="KW-1133">Transmembrane helix</keyword>
<evidence type="ECO:0000256" key="1">
    <source>
        <dbReference type="SAM" id="MobiDB-lite"/>
    </source>
</evidence>
<keyword evidence="2" id="KW-0472">Membrane</keyword>
<feature type="transmembrane region" description="Helical" evidence="2">
    <location>
        <begin position="168"/>
        <end position="186"/>
    </location>
</feature>
<feature type="region of interest" description="Disordered" evidence="1">
    <location>
        <begin position="121"/>
        <end position="146"/>
    </location>
</feature>
<dbReference type="NCBIfam" id="TIGR01167">
    <property type="entry name" value="LPXTG_anchor"/>
    <property type="match status" value="1"/>
</dbReference>
<reference evidence="3 4" key="1">
    <citation type="submission" date="2022-04" db="EMBL/GenBank/DDBJ databases">
        <title>Halobacillus sp. isolated from saltern.</title>
        <authorList>
            <person name="Won M."/>
            <person name="Lee C.-M."/>
            <person name="Woen H.-Y."/>
            <person name="Kwon S.-W."/>
        </authorList>
    </citation>
    <scope>NUCLEOTIDE SEQUENCE [LARGE SCALE GENOMIC DNA]</scope>
    <source>
        <strain evidence="3 4">SSBR10-3</strain>
    </source>
</reference>
<keyword evidence="2" id="KW-0812">Transmembrane</keyword>
<evidence type="ECO:0000256" key="2">
    <source>
        <dbReference type="SAM" id="Phobius"/>
    </source>
</evidence>
<dbReference type="Proteomes" id="UP000831787">
    <property type="component" value="Chromosome"/>
</dbReference>
<accession>A0ABY4EKN4</accession>
<feature type="compositionally biased region" description="Polar residues" evidence="1">
    <location>
        <begin position="127"/>
        <end position="140"/>
    </location>
</feature>
<evidence type="ECO:0000313" key="3">
    <source>
        <dbReference type="EMBL" id="UOQ44540.1"/>
    </source>
</evidence>
<proteinExistence type="predicted"/>
<dbReference type="RefSeq" id="WP_244710585.1">
    <property type="nucleotide sequence ID" value="NZ_CP095073.1"/>
</dbReference>